<dbReference type="InterPro" id="IPR014729">
    <property type="entry name" value="Rossmann-like_a/b/a_fold"/>
</dbReference>
<protein>
    <submittedName>
        <fullName evidence="3">Universal stress protein</fullName>
    </submittedName>
</protein>
<feature type="domain" description="UspA" evidence="2">
    <location>
        <begin position="10"/>
        <end position="147"/>
    </location>
</feature>
<dbReference type="SUPFAM" id="SSF52402">
    <property type="entry name" value="Adenine nucleotide alpha hydrolases-like"/>
    <property type="match status" value="2"/>
</dbReference>
<keyword evidence="4" id="KW-1185">Reference proteome</keyword>
<dbReference type="PANTHER" id="PTHR46268:SF6">
    <property type="entry name" value="UNIVERSAL STRESS PROTEIN UP12"/>
    <property type="match status" value="1"/>
</dbReference>
<accession>A0ABN2B898</accession>
<gene>
    <name evidence="3" type="ORF">GCM10009827_061590</name>
</gene>
<dbReference type="EMBL" id="BAAAQD010000013">
    <property type="protein sequence ID" value="GAA1535052.1"/>
    <property type="molecule type" value="Genomic_DNA"/>
</dbReference>
<dbReference type="InterPro" id="IPR006016">
    <property type="entry name" value="UspA"/>
</dbReference>
<evidence type="ECO:0000259" key="2">
    <source>
        <dbReference type="Pfam" id="PF00582"/>
    </source>
</evidence>
<sequence length="288" mass="29203">MDTTITGTTSIVVGHDGSQASQQAVDWAADEAERTGASLRIVHAYQLGWPAGASYRPTAQEADEARGRAEELATGAAAAVRARGTGVDAVATVVHAAPAATLLDFAHAGARLLVVGNRGAGGMASLLQGSVSQQVATHARVPVAVVRGRTATPGGPVVVGVDGSPSTDAALTLAFEAAAARGTHVVAIRAYVPPSPSVLPPSAVEAEERAHLRESLAGWQDKYPSVRLEPLLATGRAAKVLVGVSHTAQLVVVGSRGHGGFAGLLLGSVGQQLMHHAECPVLIAHRPA</sequence>
<dbReference type="PRINTS" id="PR01438">
    <property type="entry name" value="UNVRSLSTRESS"/>
</dbReference>
<proteinExistence type="inferred from homology"/>
<evidence type="ECO:0000256" key="1">
    <source>
        <dbReference type="ARBA" id="ARBA00008791"/>
    </source>
</evidence>
<dbReference type="Pfam" id="PF00582">
    <property type="entry name" value="Usp"/>
    <property type="match status" value="2"/>
</dbReference>
<feature type="domain" description="UspA" evidence="2">
    <location>
        <begin position="156"/>
        <end position="284"/>
    </location>
</feature>
<dbReference type="RefSeq" id="WP_344505815.1">
    <property type="nucleotide sequence ID" value="NZ_BAAAQD010000013.1"/>
</dbReference>
<comment type="caution">
    <text evidence="3">The sequence shown here is derived from an EMBL/GenBank/DDBJ whole genome shotgun (WGS) entry which is preliminary data.</text>
</comment>
<dbReference type="Gene3D" id="3.40.50.620">
    <property type="entry name" value="HUPs"/>
    <property type="match status" value="2"/>
</dbReference>
<reference evidence="3 4" key="1">
    <citation type="journal article" date="2019" name="Int. J. Syst. Evol. Microbiol.">
        <title>The Global Catalogue of Microorganisms (GCM) 10K type strain sequencing project: providing services to taxonomists for standard genome sequencing and annotation.</title>
        <authorList>
            <consortium name="The Broad Institute Genomics Platform"/>
            <consortium name="The Broad Institute Genome Sequencing Center for Infectious Disease"/>
            <person name="Wu L."/>
            <person name="Ma J."/>
        </authorList>
    </citation>
    <scope>NUCLEOTIDE SEQUENCE [LARGE SCALE GENOMIC DNA]</scope>
    <source>
        <strain evidence="3 4">JCM 15933</strain>
    </source>
</reference>
<dbReference type="InterPro" id="IPR006015">
    <property type="entry name" value="Universal_stress_UspA"/>
</dbReference>
<comment type="similarity">
    <text evidence="1">Belongs to the universal stress protein A family.</text>
</comment>
<dbReference type="Proteomes" id="UP001501470">
    <property type="component" value="Unassembled WGS sequence"/>
</dbReference>
<organism evidence="3 4">
    <name type="scientific">Dactylosporangium maewongense</name>
    <dbReference type="NCBI Taxonomy" id="634393"/>
    <lineage>
        <taxon>Bacteria</taxon>
        <taxon>Bacillati</taxon>
        <taxon>Actinomycetota</taxon>
        <taxon>Actinomycetes</taxon>
        <taxon>Micromonosporales</taxon>
        <taxon>Micromonosporaceae</taxon>
        <taxon>Dactylosporangium</taxon>
    </lineage>
</organism>
<evidence type="ECO:0000313" key="4">
    <source>
        <dbReference type="Proteomes" id="UP001501470"/>
    </source>
</evidence>
<evidence type="ECO:0000313" key="3">
    <source>
        <dbReference type="EMBL" id="GAA1535052.1"/>
    </source>
</evidence>
<name>A0ABN2B898_9ACTN</name>
<dbReference type="PANTHER" id="PTHR46268">
    <property type="entry name" value="STRESS RESPONSE PROTEIN NHAX"/>
    <property type="match status" value="1"/>
</dbReference>